<evidence type="ECO:0000313" key="1">
    <source>
        <dbReference type="EMBL" id="TXN35548.1"/>
    </source>
</evidence>
<protein>
    <submittedName>
        <fullName evidence="1">Uncharacterized protein</fullName>
    </submittedName>
</protein>
<reference evidence="1 2" key="1">
    <citation type="submission" date="2019-08" db="EMBL/GenBank/DDBJ databases">
        <title>Professor.</title>
        <authorList>
            <person name="Park J.S."/>
        </authorList>
    </citation>
    <scope>NUCLEOTIDE SEQUENCE [LARGE SCALE GENOMIC DNA]</scope>
    <source>
        <strain evidence="1 2">176CP5-101</strain>
    </source>
</reference>
<dbReference type="RefSeq" id="WP_147744280.1">
    <property type="nucleotide sequence ID" value="NZ_VRUR01000002.1"/>
</dbReference>
<dbReference type="EMBL" id="VRUR01000002">
    <property type="protein sequence ID" value="TXN35548.1"/>
    <property type="molecule type" value="Genomic_DNA"/>
</dbReference>
<organism evidence="1 2">
    <name type="scientific">Flagellimonas hymeniacidonis</name>
    <dbReference type="NCBI Taxonomy" id="2603628"/>
    <lineage>
        <taxon>Bacteria</taxon>
        <taxon>Pseudomonadati</taxon>
        <taxon>Bacteroidota</taxon>
        <taxon>Flavobacteriia</taxon>
        <taxon>Flavobacteriales</taxon>
        <taxon>Flavobacteriaceae</taxon>
        <taxon>Flagellimonas</taxon>
    </lineage>
</organism>
<dbReference type="AlphaFoldDB" id="A0A5C8V443"/>
<comment type="caution">
    <text evidence="1">The sequence shown here is derived from an EMBL/GenBank/DDBJ whole genome shotgun (WGS) entry which is preliminary data.</text>
</comment>
<dbReference type="Proteomes" id="UP000321456">
    <property type="component" value="Unassembled WGS sequence"/>
</dbReference>
<sequence>MSFFKNYPIISLPKIKVVILTVLASFSWNAKLVAQVEQNDIAYYKWFDELIGIENTSLYNGIGAVEKYRVINEHHKFYKTTDFLSGSIVYDGQYYSGLEMKYDLDEDVVLLNQQSGLRIVLLQLIKNKTEQFAIDNHTFININDSLSRANGILGFHEVLLQNPRLKLLEKHTKKRFKRQGKKSLYYEFKSRNFNLLFYKDRYYTVGNRKDFIKIFPEFKKEIEAYSRKTFPKSNYRQHLIALTKRIDELLQQNVNGR</sequence>
<evidence type="ECO:0000313" key="2">
    <source>
        <dbReference type="Proteomes" id="UP000321456"/>
    </source>
</evidence>
<keyword evidence="2" id="KW-1185">Reference proteome</keyword>
<gene>
    <name evidence="1" type="ORF">FVB32_13290</name>
</gene>
<name>A0A5C8V443_9FLAO</name>
<proteinExistence type="predicted"/>
<accession>A0A5C8V443</accession>